<dbReference type="AlphaFoldDB" id="A0A5N5XUL7"/>
<dbReference type="PANTHER" id="PTHR35813">
    <property type="entry name" value="INNER MEMBRANE PROTEIN YBAN"/>
    <property type="match status" value="1"/>
</dbReference>
<protein>
    <submittedName>
        <fullName evidence="3">DUF454 domain-containing protein</fullName>
    </submittedName>
    <submittedName>
        <fullName evidence="2">DUF454 family protein</fullName>
    </submittedName>
</protein>
<proteinExistence type="predicted"/>
<evidence type="ECO:0000313" key="2">
    <source>
        <dbReference type="EMBL" id="MQR51594.1"/>
    </source>
</evidence>
<comment type="caution">
    <text evidence="3">The sequence shown here is derived from an EMBL/GenBank/DDBJ whole genome shotgun (WGS) entry which is preliminary data.</text>
</comment>
<feature type="transmembrane region" description="Helical" evidence="1">
    <location>
        <begin position="129"/>
        <end position="146"/>
    </location>
</feature>
<dbReference type="RefSeq" id="WP_001187712.1">
    <property type="nucleotide sequence ID" value="NZ_CAJHGJ010000035.1"/>
</dbReference>
<evidence type="ECO:0000313" key="6">
    <source>
        <dbReference type="Proteomes" id="UP000461234"/>
    </source>
</evidence>
<dbReference type="Proteomes" id="UP000470018">
    <property type="component" value="Unassembled WGS sequence"/>
</dbReference>
<evidence type="ECO:0000256" key="1">
    <source>
        <dbReference type="SAM" id="Phobius"/>
    </source>
</evidence>
<evidence type="ECO:0000313" key="3">
    <source>
        <dbReference type="EMBL" id="NDW43211.1"/>
    </source>
</evidence>
<evidence type="ECO:0000313" key="4">
    <source>
        <dbReference type="EMBL" id="RTQ84513.1"/>
    </source>
</evidence>
<reference evidence="3 7" key="3">
    <citation type="submission" date="2020-02" db="EMBL/GenBank/DDBJ databases">
        <title>Whole genome shot-gun sequencing of clinical Carbapenem resistant A. baumannii.</title>
        <authorList>
            <person name="Veeraraghavan B."/>
            <person name="Mathur P."/>
            <person name="Vijayakumar S."/>
            <person name="Vasudevan K."/>
            <person name="Lincy M."/>
            <person name="Kirubananthan A."/>
        </authorList>
    </citation>
    <scope>NUCLEOTIDE SEQUENCE [LARGE SCALE GENOMIC DNA]</scope>
    <source>
        <strain evidence="3 7">SP816</strain>
    </source>
</reference>
<accession>A0A5N5XUL7</accession>
<reference evidence="2 6" key="2">
    <citation type="submission" date="2019-10" db="EMBL/GenBank/DDBJ databases">
        <title>Genetic environment of the oxa23 gene and comparative analysis of carbapenem resistant Acinetobacter baumannii isolates belonging to global clone 1, lineage 2 recovered in a burns hospital outbreak in 2012-2013.</title>
        <authorList>
            <person name="Douraghi M."/>
            <person name="Aris P."/>
            <person name="Kenyon J."/>
            <person name="Hamidian M."/>
        </authorList>
    </citation>
    <scope>NUCLEOTIDE SEQUENCE [LARGE SCALE GENOMIC DNA]</scope>
    <source>
        <strain evidence="2 6">ABS103</strain>
    </source>
</reference>
<feature type="transmembrane region" description="Helical" evidence="1">
    <location>
        <begin position="35"/>
        <end position="56"/>
    </location>
</feature>
<dbReference type="EMBL" id="RXLU01000008">
    <property type="protein sequence ID" value="RTQ84513.1"/>
    <property type="molecule type" value="Genomic_DNA"/>
</dbReference>
<keyword evidence="1" id="KW-1133">Transmembrane helix</keyword>
<keyword evidence="1" id="KW-0812">Transmembrane</keyword>
<gene>
    <name evidence="4" type="ORF">EJ062_02135</name>
    <name evidence="2" type="ORF">F2P40_20085</name>
    <name evidence="3" type="ORF">G3N53_19255</name>
</gene>
<name>A0A5N5XUL7_ACIBA</name>
<sequence>MQQSLMDNIYPSPQQKTLQKEIAHSQMHHNRFVRLIFMILGAVFFILGLIGIVLPVLPTTPFILLTATCWAKGSIKFNNWLLNHKIFGKMVIDWQQHRAIPRKAKYLAWSMMALSCGMLFYRFSDNWQWLAWATCVICITVAIWMSRLPDA</sequence>
<dbReference type="EMBL" id="WIOC01000048">
    <property type="protein sequence ID" value="MQR51594.1"/>
    <property type="molecule type" value="Genomic_DNA"/>
</dbReference>
<reference evidence="4 5" key="1">
    <citation type="submission" date="2018-12" db="EMBL/GenBank/DDBJ databases">
        <title>Draft Genome Sequences Human Pathogenic Acinetobacter baumannii Strains.</title>
        <authorList>
            <person name="Madhi M."/>
            <person name="Ronco T."/>
            <person name="Olsen R.H."/>
            <person name="Hassani A."/>
        </authorList>
    </citation>
    <scope>NUCLEOTIDE SEQUENCE [LARGE SCALE GENOMIC DNA]</scope>
    <source>
        <strain evidence="4 5">AB3</strain>
    </source>
</reference>
<dbReference type="GO" id="GO:0005886">
    <property type="term" value="C:plasma membrane"/>
    <property type="evidence" value="ECO:0007669"/>
    <property type="project" value="TreeGrafter"/>
</dbReference>
<organism evidence="3 7">
    <name type="scientific">Acinetobacter baumannii</name>
    <dbReference type="NCBI Taxonomy" id="470"/>
    <lineage>
        <taxon>Bacteria</taxon>
        <taxon>Pseudomonadati</taxon>
        <taxon>Pseudomonadota</taxon>
        <taxon>Gammaproteobacteria</taxon>
        <taxon>Moraxellales</taxon>
        <taxon>Moraxellaceae</taxon>
        <taxon>Acinetobacter</taxon>
        <taxon>Acinetobacter calcoaceticus/baumannii complex</taxon>
    </lineage>
</organism>
<keyword evidence="1" id="KW-0472">Membrane</keyword>
<dbReference type="PANTHER" id="PTHR35813:SF1">
    <property type="entry name" value="INNER MEMBRANE PROTEIN YBAN"/>
    <property type="match status" value="1"/>
</dbReference>
<dbReference type="EMBL" id="JAAGTY010000043">
    <property type="protein sequence ID" value="NDW43211.1"/>
    <property type="molecule type" value="Genomic_DNA"/>
</dbReference>
<evidence type="ECO:0000313" key="7">
    <source>
        <dbReference type="Proteomes" id="UP000470018"/>
    </source>
</evidence>
<dbReference type="InterPro" id="IPR007401">
    <property type="entry name" value="DUF454"/>
</dbReference>
<dbReference type="Proteomes" id="UP000461234">
    <property type="component" value="Unassembled WGS sequence"/>
</dbReference>
<dbReference type="Proteomes" id="UP000268239">
    <property type="component" value="Unassembled WGS sequence"/>
</dbReference>
<evidence type="ECO:0000313" key="5">
    <source>
        <dbReference type="Proteomes" id="UP000268239"/>
    </source>
</evidence>
<dbReference type="Pfam" id="PF04304">
    <property type="entry name" value="DUF454"/>
    <property type="match status" value="1"/>
</dbReference>